<dbReference type="Gene3D" id="3.90.180.10">
    <property type="entry name" value="Medium-chain alcohol dehydrogenases, catalytic domain"/>
    <property type="match status" value="1"/>
</dbReference>
<proteinExistence type="predicted"/>
<dbReference type="PROSITE" id="PS50075">
    <property type="entry name" value="CARRIER"/>
    <property type="match status" value="1"/>
</dbReference>
<dbReference type="SUPFAM" id="SSF47336">
    <property type="entry name" value="ACP-like"/>
    <property type="match status" value="1"/>
</dbReference>
<comment type="caution">
    <text evidence="4">The sequence shown here is derived from an EMBL/GenBank/DDBJ whole genome shotgun (WGS) entry which is preliminary data.</text>
</comment>
<organism evidence="4 5">
    <name type="scientific">Periconia digitata</name>
    <dbReference type="NCBI Taxonomy" id="1303443"/>
    <lineage>
        <taxon>Eukaryota</taxon>
        <taxon>Fungi</taxon>
        <taxon>Dikarya</taxon>
        <taxon>Ascomycota</taxon>
        <taxon>Pezizomycotina</taxon>
        <taxon>Dothideomycetes</taxon>
        <taxon>Pleosporomycetidae</taxon>
        <taxon>Pleosporales</taxon>
        <taxon>Massarineae</taxon>
        <taxon>Periconiaceae</taxon>
        <taxon>Periconia</taxon>
    </lineage>
</organism>
<name>A0A9W4UV58_9PLEO</name>
<dbReference type="AlphaFoldDB" id="A0A9W4UV58"/>
<dbReference type="GO" id="GO:0004312">
    <property type="term" value="F:fatty acid synthase activity"/>
    <property type="evidence" value="ECO:0007669"/>
    <property type="project" value="TreeGrafter"/>
</dbReference>
<feature type="domain" description="Carrier" evidence="3">
    <location>
        <begin position="378"/>
        <end position="455"/>
    </location>
</feature>
<dbReference type="InterPro" id="IPR009081">
    <property type="entry name" value="PP-bd_ACP"/>
</dbReference>
<dbReference type="InterPro" id="IPR050091">
    <property type="entry name" value="PKS_NRPS_Biosynth_Enz"/>
</dbReference>
<dbReference type="Proteomes" id="UP001152607">
    <property type="component" value="Unassembled WGS sequence"/>
</dbReference>
<dbReference type="PANTHER" id="PTHR43775">
    <property type="entry name" value="FATTY ACID SYNTHASE"/>
    <property type="match status" value="1"/>
</dbReference>
<dbReference type="GO" id="GO:0031177">
    <property type="term" value="F:phosphopantetheine binding"/>
    <property type="evidence" value="ECO:0007669"/>
    <property type="project" value="InterPro"/>
</dbReference>
<keyword evidence="2" id="KW-0597">Phosphoprotein</keyword>
<evidence type="ECO:0000259" key="3">
    <source>
        <dbReference type="PROSITE" id="PS50075"/>
    </source>
</evidence>
<dbReference type="Gene3D" id="3.40.50.720">
    <property type="entry name" value="NAD(P)-binding Rossmann-like Domain"/>
    <property type="match status" value="1"/>
</dbReference>
<dbReference type="SMART" id="SM00823">
    <property type="entry name" value="PKS_PP"/>
    <property type="match status" value="1"/>
</dbReference>
<dbReference type="InterPro" id="IPR020806">
    <property type="entry name" value="PKS_PP-bd"/>
</dbReference>
<dbReference type="PANTHER" id="PTHR43775:SF37">
    <property type="entry name" value="SI:DKEY-61P9.11"/>
    <property type="match status" value="1"/>
</dbReference>
<dbReference type="OrthoDB" id="329835at2759"/>
<reference evidence="4" key="1">
    <citation type="submission" date="2023-01" db="EMBL/GenBank/DDBJ databases">
        <authorList>
            <person name="Van Ghelder C."/>
            <person name="Rancurel C."/>
        </authorList>
    </citation>
    <scope>NUCLEOTIDE SEQUENCE</scope>
    <source>
        <strain evidence="4">CNCM I-4278</strain>
    </source>
</reference>
<dbReference type="Pfam" id="PF08659">
    <property type="entry name" value="KR"/>
    <property type="match status" value="1"/>
</dbReference>
<dbReference type="GO" id="GO:0044550">
    <property type="term" value="P:secondary metabolite biosynthetic process"/>
    <property type="evidence" value="ECO:0007669"/>
    <property type="project" value="TreeGrafter"/>
</dbReference>
<evidence type="ECO:0000256" key="2">
    <source>
        <dbReference type="ARBA" id="ARBA00022553"/>
    </source>
</evidence>
<dbReference type="InterPro" id="IPR036736">
    <property type="entry name" value="ACP-like_sf"/>
</dbReference>
<dbReference type="SMART" id="SM00822">
    <property type="entry name" value="PKS_KR"/>
    <property type="match status" value="1"/>
</dbReference>
<dbReference type="InterPro" id="IPR057326">
    <property type="entry name" value="KR_dom"/>
</dbReference>
<evidence type="ECO:0000313" key="5">
    <source>
        <dbReference type="Proteomes" id="UP001152607"/>
    </source>
</evidence>
<keyword evidence="1" id="KW-0596">Phosphopantetheine</keyword>
<dbReference type="SUPFAM" id="SSF51735">
    <property type="entry name" value="NAD(P)-binding Rossmann-fold domains"/>
    <property type="match status" value="1"/>
</dbReference>
<evidence type="ECO:0000256" key="1">
    <source>
        <dbReference type="ARBA" id="ARBA00022450"/>
    </source>
</evidence>
<dbReference type="EMBL" id="CAOQHR010000013">
    <property type="protein sequence ID" value="CAI6342444.1"/>
    <property type="molecule type" value="Genomic_DNA"/>
</dbReference>
<keyword evidence="5" id="KW-1185">Reference proteome</keyword>
<sequence>MSQNGEGRLDDLFERAMESVLDRGVTLATPITKYPVSQIEDALRFMQSGKHIGKLLIQYDAGDIAPVIQPSRGATTFASDATYVVSGGLGGLGLEIIKWMVDQGAKHLCIISRRGLVDESAKAVVTGLQDRGVTIVTPSCDITDKKALEETISSTLSGMPPVRGCIQASAVFNDNVFKQMTADDWHSPLDVKCTGSMNLWETLRSRSEKATLDFFVMLSSLFGATGNSGQSNYSAGNAYQDAMARHLSSQGHHVVSLNAPVLSDAGMVAAIPILVEYLLSVGIPHMTIGELINALEYYCRPANQSTKVGVKEAQLFPRFWRPEYSADEGAEQPGWQHEPMYNHMALQGGLGGTRTGGENTSGKRLTSSLIAAADSLEAAQKIVLGALLEQLAKTLGYELEDLDPAKPMNAHGVDSLVAVEMRVWMTKEIGADISGFELTSGERMEQLAARAAAASRFLSALKGE</sequence>
<dbReference type="Gene3D" id="1.10.1200.10">
    <property type="entry name" value="ACP-like"/>
    <property type="match status" value="1"/>
</dbReference>
<evidence type="ECO:0000313" key="4">
    <source>
        <dbReference type="EMBL" id="CAI6342444.1"/>
    </source>
</evidence>
<protein>
    <recommendedName>
        <fullName evidence="3">Carrier domain-containing protein</fullName>
    </recommendedName>
</protein>
<dbReference type="InterPro" id="IPR036291">
    <property type="entry name" value="NAD(P)-bd_dom_sf"/>
</dbReference>
<dbReference type="Pfam" id="PF00550">
    <property type="entry name" value="PP-binding"/>
    <property type="match status" value="1"/>
</dbReference>
<dbReference type="GO" id="GO:0006633">
    <property type="term" value="P:fatty acid biosynthetic process"/>
    <property type="evidence" value="ECO:0007669"/>
    <property type="project" value="TreeGrafter"/>
</dbReference>
<dbReference type="InterPro" id="IPR013968">
    <property type="entry name" value="PKS_KR"/>
</dbReference>
<gene>
    <name evidence="4" type="ORF">PDIGIT_LOCUS15651</name>
</gene>
<accession>A0A9W4UV58</accession>